<feature type="domain" description="Resolvase HTH" evidence="1">
    <location>
        <begin position="15"/>
        <end position="45"/>
    </location>
</feature>
<dbReference type="SUPFAM" id="SSF46689">
    <property type="entry name" value="Homeodomain-like"/>
    <property type="match status" value="1"/>
</dbReference>
<dbReference type="Gene3D" id="1.10.10.60">
    <property type="entry name" value="Homeodomain-like"/>
    <property type="match status" value="1"/>
</dbReference>
<evidence type="ECO:0000313" key="3">
    <source>
        <dbReference type="EMBL" id="USS01899.1"/>
    </source>
</evidence>
<dbReference type="EMBL" id="CP099799">
    <property type="protein sequence ID" value="USS01899.1"/>
    <property type="molecule type" value="Genomic_DNA"/>
</dbReference>
<accession>A0A9N7JNS8</accession>
<organism evidence="2 4">
    <name type="scientific">Clostridium septicum</name>
    <dbReference type="NCBI Taxonomy" id="1504"/>
    <lineage>
        <taxon>Bacteria</taxon>
        <taxon>Bacillati</taxon>
        <taxon>Bacillota</taxon>
        <taxon>Clostridia</taxon>
        <taxon>Eubacteriales</taxon>
        <taxon>Clostridiaceae</taxon>
        <taxon>Clostridium</taxon>
    </lineage>
</organism>
<evidence type="ECO:0000259" key="1">
    <source>
        <dbReference type="Pfam" id="PF02796"/>
    </source>
</evidence>
<evidence type="ECO:0000313" key="4">
    <source>
        <dbReference type="Proteomes" id="UP000280586"/>
    </source>
</evidence>
<dbReference type="Proteomes" id="UP001055437">
    <property type="component" value="Chromosome"/>
</dbReference>
<dbReference type="InterPro" id="IPR006120">
    <property type="entry name" value="Resolvase_HTH_dom"/>
</dbReference>
<name>A0A9N7JNS8_CLOSE</name>
<reference evidence="2 4" key="1">
    <citation type="submission" date="2017-09" db="EMBL/GenBank/DDBJ databases">
        <authorList>
            <person name="Thomas P."/>
            <person name="Seyboldt C."/>
        </authorList>
    </citation>
    <scope>NUCLEOTIDE SEQUENCE [LARGE SCALE GENOMIC DNA]</scope>
    <source>
        <strain evidence="2 4">DSM 7534</strain>
    </source>
</reference>
<evidence type="ECO:0000313" key="2">
    <source>
        <dbReference type="EMBL" id="AYE35300.1"/>
    </source>
</evidence>
<dbReference type="Proteomes" id="UP000280586">
    <property type="component" value="Chromosome"/>
</dbReference>
<dbReference type="AlphaFoldDB" id="A0A9N7JNS8"/>
<evidence type="ECO:0000313" key="5">
    <source>
        <dbReference type="Proteomes" id="UP001055437"/>
    </source>
</evidence>
<dbReference type="InterPro" id="IPR009057">
    <property type="entry name" value="Homeodomain-like_sf"/>
</dbReference>
<dbReference type="RefSeq" id="WP_120140939.1">
    <property type="nucleotide sequence ID" value="NZ_CP023671.1"/>
</dbReference>
<proteinExistence type="predicted"/>
<dbReference type="EMBL" id="CP023671">
    <property type="protein sequence ID" value="AYE35300.1"/>
    <property type="molecule type" value="Genomic_DNA"/>
</dbReference>
<protein>
    <submittedName>
        <fullName evidence="3">Helix-turn-helix domain-containing protein</fullName>
    </submittedName>
    <submittedName>
        <fullName evidence="2">Resolvase</fullName>
    </submittedName>
</protein>
<dbReference type="KEGG" id="csep:CP523_13175"/>
<gene>
    <name evidence="2" type="ORF">CP523_13175</name>
    <name evidence="3" type="ORF">NH397_05570</name>
</gene>
<dbReference type="GeneID" id="303561638"/>
<keyword evidence="5" id="KW-1185">Reference proteome</keyword>
<dbReference type="Pfam" id="PF02796">
    <property type="entry name" value="HTH_7"/>
    <property type="match status" value="1"/>
</dbReference>
<reference evidence="3" key="2">
    <citation type="submission" date="2022-06" db="EMBL/GenBank/DDBJ databases">
        <authorList>
            <person name="Holder M.E."/>
            <person name="Ajami N.J."/>
            <person name="Petrosino J.F."/>
        </authorList>
    </citation>
    <scope>NUCLEOTIDE SEQUENCE</scope>
    <source>
        <strain evidence="3">RMA 8861</strain>
    </source>
</reference>
<sequence length="149" mass="16675">MAKELLKNKQEIVTREQIQMITMLIEGENITDIAKTIGVTRNTIYAWMGKPTVKAELDRRKRGIINQGNAYILKDLTTFISNIKELANDKSDKRVCLAANQYLIDRILGRTSQVIDTGNSGNSENDGQINEVEAVVERIKLKLKGGNNA</sequence>